<proteinExistence type="predicted"/>
<reference evidence="2 3" key="1">
    <citation type="journal article" date="2014" name="Agronomy (Basel)">
        <title>A Draft Genome Sequence for Ensete ventricosum, the Drought-Tolerant Tree Against Hunger.</title>
        <authorList>
            <person name="Harrison J."/>
            <person name="Moore K.A."/>
            <person name="Paszkiewicz K."/>
            <person name="Jones T."/>
            <person name="Grant M."/>
            <person name="Ambacheew D."/>
            <person name="Muzemil S."/>
            <person name="Studholme D.J."/>
        </authorList>
    </citation>
    <scope>NUCLEOTIDE SEQUENCE [LARGE SCALE GENOMIC DNA]</scope>
</reference>
<evidence type="ECO:0000256" key="1">
    <source>
        <dbReference type="SAM" id="MobiDB-lite"/>
    </source>
</evidence>
<sequence>MFPQFGATPECLSKASSLVLPIGTDAHLYDDPDDVNIGPLLDSRFDSEKVNALKRLLALLAQGADASHYYPQVSIRSVLLSVPDPSYSCMPRHKDHGRRDEMHRYDKQ</sequence>
<dbReference type="AlphaFoldDB" id="A0A426YL35"/>
<organism evidence="2 3">
    <name type="scientific">Ensete ventricosum</name>
    <name type="common">Abyssinian banana</name>
    <name type="synonym">Musa ensete</name>
    <dbReference type="NCBI Taxonomy" id="4639"/>
    <lineage>
        <taxon>Eukaryota</taxon>
        <taxon>Viridiplantae</taxon>
        <taxon>Streptophyta</taxon>
        <taxon>Embryophyta</taxon>
        <taxon>Tracheophyta</taxon>
        <taxon>Spermatophyta</taxon>
        <taxon>Magnoliopsida</taxon>
        <taxon>Liliopsida</taxon>
        <taxon>Zingiberales</taxon>
        <taxon>Musaceae</taxon>
        <taxon>Ensete</taxon>
    </lineage>
</organism>
<dbReference type="Proteomes" id="UP000287651">
    <property type="component" value="Unassembled WGS sequence"/>
</dbReference>
<evidence type="ECO:0000313" key="2">
    <source>
        <dbReference type="EMBL" id="RRT52489.1"/>
    </source>
</evidence>
<accession>A0A426YL35</accession>
<feature type="region of interest" description="Disordered" evidence="1">
    <location>
        <begin position="89"/>
        <end position="108"/>
    </location>
</feature>
<gene>
    <name evidence="2" type="ORF">B296_00036866</name>
</gene>
<name>A0A426YL35_ENSVE</name>
<comment type="caution">
    <text evidence="2">The sequence shown here is derived from an EMBL/GenBank/DDBJ whole genome shotgun (WGS) entry which is preliminary data.</text>
</comment>
<feature type="compositionally biased region" description="Basic and acidic residues" evidence="1">
    <location>
        <begin position="97"/>
        <end position="108"/>
    </location>
</feature>
<evidence type="ECO:0000313" key="3">
    <source>
        <dbReference type="Proteomes" id="UP000287651"/>
    </source>
</evidence>
<dbReference type="EMBL" id="AMZH03011643">
    <property type="protein sequence ID" value="RRT52489.1"/>
    <property type="molecule type" value="Genomic_DNA"/>
</dbReference>
<protein>
    <submittedName>
        <fullName evidence="2">Uncharacterized protein</fullName>
    </submittedName>
</protein>